<dbReference type="AlphaFoldDB" id="A0A918WTB9"/>
<evidence type="ECO:0000313" key="3">
    <source>
        <dbReference type="Proteomes" id="UP000638353"/>
    </source>
</evidence>
<comment type="caution">
    <text evidence="2">The sequence shown here is derived from an EMBL/GenBank/DDBJ whole genome shotgun (WGS) entry which is preliminary data.</text>
</comment>
<dbReference type="Proteomes" id="UP000638353">
    <property type="component" value="Unassembled WGS sequence"/>
</dbReference>
<reference evidence="2" key="2">
    <citation type="submission" date="2020-09" db="EMBL/GenBank/DDBJ databases">
        <authorList>
            <person name="Sun Q."/>
            <person name="Ohkuma M."/>
        </authorList>
    </citation>
    <scope>NUCLEOTIDE SEQUENCE</scope>
    <source>
        <strain evidence="2">JCM 4637</strain>
    </source>
</reference>
<feature type="domain" description="DUF397" evidence="1">
    <location>
        <begin position="47"/>
        <end position="98"/>
    </location>
</feature>
<feature type="domain" description="DUF397" evidence="1">
    <location>
        <begin position="6"/>
        <end position="25"/>
    </location>
</feature>
<protein>
    <recommendedName>
        <fullName evidence="1">DUF397 domain-containing protein</fullName>
    </recommendedName>
</protein>
<sequence length="105" mass="11123">MNAETLTWFKSSYSGGAGGDCLEVAYEWRKSSYSGGEGGECLEVAYDWSKSSYSDGEGGQCVEVAAHPTTIHIRDSKLADASPQLGVSPAAWTAFLSYATPGTTR</sequence>
<feature type="domain" description="DUF397" evidence="1">
    <location>
        <begin position="27"/>
        <end position="45"/>
    </location>
</feature>
<name>A0A918WTB9_9ACTN</name>
<dbReference type="InterPro" id="IPR007278">
    <property type="entry name" value="DUF397"/>
</dbReference>
<dbReference type="Pfam" id="PF04149">
    <property type="entry name" value="DUF397"/>
    <property type="match status" value="3"/>
</dbReference>
<proteinExistence type="predicted"/>
<dbReference type="EMBL" id="BMVC01000001">
    <property type="protein sequence ID" value="GHC80601.1"/>
    <property type="molecule type" value="Genomic_DNA"/>
</dbReference>
<dbReference type="RefSeq" id="WP_189821212.1">
    <property type="nucleotide sequence ID" value="NZ_BMVC01000001.1"/>
</dbReference>
<accession>A0A918WTB9</accession>
<evidence type="ECO:0000259" key="1">
    <source>
        <dbReference type="Pfam" id="PF04149"/>
    </source>
</evidence>
<evidence type="ECO:0000313" key="2">
    <source>
        <dbReference type="EMBL" id="GHC80601.1"/>
    </source>
</evidence>
<reference evidence="2" key="1">
    <citation type="journal article" date="2014" name="Int. J. Syst. Evol. Microbiol.">
        <title>Complete genome sequence of Corynebacterium casei LMG S-19264T (=DSM 44701T), isolated from a smear-ripened cheese.</title>
        <authorList>
            <consortium name="US DOE Joint Genome Institute (JGI-PGF)"/>
            <person name="Walter F."/>
            <person name="Albersmeier A."/>
            <person name="Kalinowski J."/>
            <person name="Ruckert C."/>
        </authorList>
    </citation>
    <scope>NUCLEOTIDE SEQUENCE</scope>
    <source>
        <strain evidence="2">JCM 4637</strain>
    </source>
</reference>
<organism evidence="2 3">
    <name type="scientific">Streptomyces finlayi</name>
    <dbReference type="NCBI Taxonomy" id="67296"/>
    <lineage>
        <taxon>Bacteria</taxon>
        <taxon>Bacillati</taxon>
        <taxon>Actinomycetota</taxon>
        <taxon>Actinomycetes</taxon>
        <taxon>Kitasatosporales</taxon>
        <taxon>Streptomycetaceae</taxon>
        <taxon>Streptomyces</taxon>
    </lineage>
</organism>
<gene>
    <name evidence="2" type="ORF">GCM10010334_07760</name>
</gene>